<gene>
    <name evidence="10" type="ORF">AWC16_05185</name>
</gene>
<dbReference type="EMBL" id="LQPG01000009">
    <property type="protein sequence ID" value="ORW13211.1"/>
    <property type="molecule type" value="Genomic_DNA"/>
</dbReference>
<comment type="caution">
    <text evidence="10">The sequence shown here is derived from an EMBL/GenBank/DDBJ whole genome shotgun (WGS) entry which is preliminary data.</text>
</comment>
<reference evidence="10 11" key="1">
    <citation type="submission" date="2016-01" db="EMBL/GenBank/DDBJ databases">
        <title>The new phylogeny of the genus Mycobacterium.</title>
        <authorList>
            <person name="Tarcisio F."/>
            <person name="Conor M."/>
            <person name="Antonella G."/>
            <person name="Elisabetta G."/>
            <person name="Giulia F.S."/>
            <person name="Sara T."/>
            <person name="Anna F."/>
            <person name="Clotilde B."/>
            <person name="Roberto B."/>
            <person name="Veronica D.S."/>
            <person name="Fabio R."/>
            <person name="Monica P."/>
            <person name="Olivier J."/>
            <person name="Enrico T."/>
            <person name="Nicola S."/>
        </authorList>
    </citation>
    <scope>NUCLEOTIDE SEQUENCE [LARGE SCALE GENOMIC DNA]</scope>
    <source>
        <strain evidence="10 11">DSM 45394</strain>
    </source>
</reference>
<sequence length="109" mass="11852">MEHAGAARVAASPTQAGYGRLTAEDVRQVAFGKPRMGRRGYDEAVVDAFLDLVEAELDGPAPADGNALTPEQVETMVFANPPWGKRGYNEDQVDAFLERIAAELRYRAT</sequence>
<dbReference type="GO" id="GO:0008360">
    <property type="term" value="P:regulation of cell shape"/>
    <property type="evidence" value="ECO:0007669"/>
    <property type="project" value="UniProtKB-KW"/>
</dbReference>
<evidence type="ECO:0000256" key="9">
    <source>
        <dbReference type="ARBA" id="ARBA00031737"/>
    </source>
</evidence>
<protein>
    <recommendedName>
        <fullName evidence="3">Cell wall synthesis protein Wag31</fullName>
    </recommendedName>
    <alternativeName>
        <fullName evidence="9">Antigen 84</fullName>
    </alternativeName>
</protein>
<evidence type="ECO:0000256" key="7">
    <source>
        <dbReference type="ARBA" id="ARBA00023054"/>
    </source>
</evidence>
<dbReference type="InterPro" id="IPR019933">
    <property type="entry name" value="DivIVA_domain"/>
</dbReference>
<keyword evidence="6" id="KW-0133">Cell shape</keyword>
<dbReference type="NCBIfam" id="TIGR03544">
    <property type="entry name" value="DivI1A_domain"/>
    <property type="match status" value="2"/>
</dbReference>
<evidence type="ECO:0000256" key="8">
    <source>
        <dbReference type="ARBA" id="ARBA00023306"/>
    </source>
</evidence>
<accession>A0A1X1YQD4</accession>
<dbReference type="STRING" id="1108812.AWC16_05185"/>
<dbReference type="PANTHER" id="PTHR35794">
    <property type="entry name" value="CELL DIVISION PROTEIN DIVIVA"/>
    <property type="match status" value="1"/>
</dbReference>
<keyword evidence="5" id="KW-0132">Cell division</keyword>
<dbReference type="InterPro" id="IPR007793">
    <property type="entry name" value="DivIVA_fam"/>
</dbReference>
<keyword evidence="8" id="KW-0131">Cell cycle</keyword>
<comment type="subcellular location">
    <subcellularLocation>
        <location evidence="1">Cytoplasm</location>
    </subcellularLocation>
</comment>
<name>A0A1X1YQD4_9MYCO</name>
<keyword evidence="11" id="KW-1185">Reference proteome</keyword>
<dbReference type="AlphaFoldDB" id="A0A1X1YQD4"/>
<dbReference type="Proteomes" id="UP000193866">
    <property type="component" value="Unassembled WGS sequence"/>
</dbReference>
<dbReference type="GO" id="GO:0051301">
    <property type="term" value="P:cell division"/>
    <property type="evidence" value="ECO:0007669"/>
    <property type="project" value="UniProtKB-KW"/>
</dbReference>
<keyword evidence="7" id="KW-0175">Coiled coil</keyword>
<evidence type="ECO:0000256" key="4">
    <source>
        <dbReference type="ARBA" id="ARBA00022490"/>
    </source>
</evidence>
<dbReference type="PANTHER" id="PTHR35794:SF2">
    <property type="entry name" value="CELL DIVISION PROTEIN DIVIVA"/>
    <property type="match status" value="1"/>
</dbReference>
<evidence type="ECO:0000256" key="2">
    <source>
        <dbReference type="ARBA" id="ARBA00009008"/>
    </source>
</evidence>
<evidence type="ECO:0000256" key="5">
    <source>
        <dbReference type="ARBA" id="ARBA00022618"/>
    </source>
</evidence>
<evidence type="ECO:0000256" key="6">
    <source>
        <dbReference type="ARBA" id="ARBA00022960"/>
    </source>
</evidence>
<organism evidence="10 11">
    <name type="scientific">Mycolicibacter longobardus</name>
    <dbReference type="NCBI Taxonomy" id="1108812"/>
    <lineage>
        <taxon>Bacteria</taxon>
        <taxon>Bacillati</taxon>
        <taxon>Actinomycetota</taxon>
        <taxon>Actinomycetes</taxon>
        <taxon>Mycobacteriales</taxon>
        <taxon>Mycobacteriaceae</taxon>
        <taxon>Mycolicibacter</taxon>
    </lineage>
</organism>
<evidence type="ECO:0000256" key="3">
    <source>
        <dbReference type="ARBA" id="ARBA00018787"/>
    </source>
</evidence>
<evidence type="ECO:0000256" key="1">
    <source>
        <dbReference type="ARBA" id="ARBA00004496"/>
    </source>
</evidence>
<evidence type="ECO:0000313" key="11">
    <source>
        <dbReference type="Proteomes" id="UP000193866"/>
    </source>
</evidence>
<proteinExistence type="inferred from homology"/>
<dbReference type="GO" id="GO:0005737">
    <property type="term" value="C:cytoplasm"/>
    <property type="evidence" value="ECO:0007669"/>
    <property type="project" value="UniProtKB-SubCell"/>
</dbReference>
<dbReference type="Gene3D" id="6.10.250.660">
    <property type="match status" value="2"/>
</dbReference>
<keyword evidence="4" id="KW-0963">Cytoplasm</keyword>
<comment type="similarity">
    <text evidence="2">Belongs to the DivIVA family.</text>
</comment>
<evidence type="ECO:0000313" key="10">
    <source>
        <dbReference type="EMBL" id="ORW13211.1"/>
    </source>
</evidence>